<dbReference type="PANTHER" id="PTHR43788:SF8">
    <property type="entry name" value="DNA-BINDING PROTEIN SMUBP-2"/>
    <property type="match status" value="1"/>
</dbReference>
<dbReference type="PANTHER" id="PTHR43788">
    <property type="entry name" value="DNA2/NAM7 HELICASE FAMILY MEMBER"/>
    <property type="match status" value="1"/>
</dbReference>
<dbReference type="InterPro" id="IPR011335">
    <property type="entry name" value="Restrct_endonuc-II-like"/>
</dbReference>
<evidence type="ECO:0000256" key="2">
    <source>
        <dbReference type="ARBA" id="ARBA00022741"/>
    </source>
</evidence>
<accession>A0ABT3X1I5</accession>
<evidence type="ECO:0000256" key="5">
    <source>
        <dbReference type="ARBA" id="ARBA00022840"/>
    </source>
</evidence>
<dbReference type="Pfam" id="PF13195">
    <property type="entry name" value="DUF4011"/>
    <property type="match status" value="1"/>
</dbReference>
<evidence type="ECO:0000256" key="6">
    <source>
        <dbReference type="SAM" id="Coils"/>
    </source>
</evidence>
<dbReference type="RefSeq" id="WP_267152034.1">
    <property type="nucleotide sequence ID" value="NZ_JAPMLT010000007.1"/>
</dbReference>
<sequence>MEDAKARELLTLYRDRLTDLTGRNKSLKLMKLYNKNHFDLFTLNHWQTGQAASVLEEVTSRKELVPFLPTGDLSENGMSLAHRLTQLKREIDLIEQETGMNTFYVAYGFLEGYFHEDLFIRSPLLFYPAKLKRVKIRGVLQWVIESDLENDPFLNRTFLLAAQKFANIQIGDELERQMENLPKDLSQVLPFVTDLLAGYNIPVSLDLHPQTPATEQMDLFAIPPALSENGSSYANLIPFKNMTTKDAPNYKKGFTIRPCAVIGKYQQSTSTLLHDYQYLLQHFPTEGLLHDLFRSSDDHVESNDHDKIDNEILNHVHETENYFVTETDASQEAVVAASRDSRGLIVHGPPGTGKSQVIVNLVADRMARGERVLVVCQKPTALNVVYNRLGSIHLQKHVAQVHDYAKSKGYVYSKLANVLERTAQHQDNQLDHLSEEMQTLSERLNRIARSLHIKRPFGKTLYWLYNHARWDSSLRIDVSKLMENMTYEELRKQSQTLREIVLLMSKYDQPNHPWSNRKNFASYTIEDHRELEEMLTDIMNLMKQGVACKTKTEFAYPPSYFLTHRETLDGLEMSIRILQNANMNRHILLYYQNESREFEHEDELQKVKHLLSALQRQVQLLENRPDPVTHLASGEAQDWVRKINEFLELNQKSFTRWFSSSWRSLRKELEAYCKKQGILFDGVSVRQHLEQIETFLKYESMRAEAKSHHLFSDAPLLNEHQEWEKWIGLKKRAIEFLSLYVQAQVIYPKWLPNLNSPKDLEQLAATSFSDSVLRTIELTEITKQLRSIVDRLHPYFEQDQLVELRKDVDNGIYDHDTYLRLLRSLDDFESIVQLDQRKTALNQLQTRLIELCLEKAPLDSRSDIVEHWQRLIENNYYNQWILQIESEEPHVKEVSTELYISHVARYRDLLKEKRIKLPRLIDHRLFQRSLDVTNPNRRTLQHEAKKKRSQPALRKMMSSFAEDLLRLVPCWLCTPEAVSAIFPHQQGLFDLVIFDEASQLPVENAVPSILRAQKIVVAGDEKQLPPSNFFQRTADEEELEDEEKSAEYKNASDKTAQSLLEWGKSRFTDQWLAWHYRSKHQALINFSNYAFYGRRMQIAPNATFGTEKPLEFIQVNGTWIGQQNLVEAERTVDIVIYLLRNRPEKTLGIITFNAKQTELINDIFDRRSAESPEVQLLLEEAKQRKNGEEDVGLFVKNIENVQGDERDIIVFSVAYAKNEEGKMPSSFGPLQREAGPNRLNVAITRAKEKAYLVCSFDPAEWHRAETYKSGVRLLKRYLEYGKAISEGNDQLVETILKGILDTHTVQAEDDQGVYESIFEEEVGEALKRRGYEIKKQVGFSGYRIDLAVLHPSNPDIYLLGIECDGATYHSSKVARERDLYRQRFLESQGWTIHRIWSRNWWASPEKELDRLVQKIEQMVETSHHQHV</sequence>
<evidence type="ECO:0000313" key="11">
    <source>
        <dbReference type="EMBL" id="MCX7570781.1"/>
    </source>
</evidence>
<dbReference type="Proteomes" id="UP001208017">
    <property type="component" value="Unassembled WGS sequence"/>
</dbReference>
<dbReference type="InterPro" id="IPR041679">
    <property type="entry name" value="DNA2/NAM7-like_C"/>
</dbReference>
<comment type="similarity">
    <text evidence="1">Belongs to the DNA2/NAM7 helicase family.</text>
</comment>
<comment type="caution">
    <text evidence="11">The sequence shown here is derived from an EMBL/GenBank/DDBJ whole genome shotgun (WGS) entry which is preliminary data.</text>
</comment>
<dbReference type="SUPFAM" id="SSF52980">
    <property type="entry name" value="Restriction endonuclease-like"/>
    <property type="match status" value="1"/>
</dbReference>
<dbReference type="Pfam" id="PF13087">
    <property type="entry name" value="AAA_12"/>
    <property type="match status" value="1"/>
</dbReference>
<feature type="domain" description="Restriction endonuclease type II-like" evidence="10">
    <location>
        <begin position="1318"/>
        <end position="1415"/>
    </location>
</feature>
<keyword evidence="5" id="KW-0067">ATP-binding</keyword>
<feature type="domain" description="DNA2/NAM7 helicase helicase" evidence="8">
    <location>
        <begin position="922"/>
        <end position="1026"/>
    </location>
</feature>
<dbReference type="Pfam" id="PF18741">
    <property type="entry name" value="MTES_1575"/>
    <property type="match status" value="1"/>
</dbReference>
<evidence type="ECO:0000313" key="12">
    <source>
        <dbReference type="Proteomes" id="UP001208017"/>
    </source>
</evidence>
<dbReference type="Gene3D" id="3.40.50.300">
    <property type="entry name" value="P-loop containing nucleotide triphosphate hydrolases"/>
    <property type="match status" value="3"/>
</dbReference>
<dbReference type="Gene3D" id="3.40.960.10">
    <property type="entry name" value="VSR Endonuclease"/>
    <property type="match status" value="1"/>
</dbReference>
<dbReference type="InterPro" id="IPR049468">
    <property type="entry name" value="Restrct_endonuc-II-like_dom"/>
</dbReference>
<dbReference type="CDD" id="cd18808">
    <property type="entry name" value="SF1_C_Upf1"/>
    <property type="match status" value="1"/>
</dbReference>
<proteinExistence type="inferred from homology"/>
<name>A0ABT3X1I5_9BACL</name>
<dbReference type="Pfam" id="PF13086">
    <property type="entry name" value="AAA_11"/>
    <property type="match status" value="2"/>
</dbReference>
<feature type="domain" description="DNA2/NAM7 helicase-like C-terminal" evidence="9">
    <location>
        <begin position="1070"/>
        <end position="1255"/>
    </location>
</feature>
<evidence type="ECO:0000256" key="7">
    <source>
        <dbReference type="SAM" id="MobiDB-lite"/>
    </source>
</evidence>
<evidence type="ECO:0000256" key="1">
    <source>
        <dbReference type="ARBA" id="ARBA00007913"/>
    </source>
</evidence>
<evidence type="ECO:0000256" key="4">
    <source>
        <dbReference type="ARBA" id="ARBA00022806"/>
    </source>
</evidence>
<dbReference type="InterPro" id="IPR025103">
    <property type="entry name" value="DUF4011"/>
</dbReference>
<dbReference type="InterPro" id="IPR047187">
    <property type="entry name" value="SF1_C_Upf1"/>
</dbReference>
<keyword evidence="3" id="KW-0378">Hydrolase</keyword>
<gene>
    <name evidence="11" type="ORF">OS242_12510</name>
</gene>
<feature type="coiled-coil region" evidence="6">
    <location>
        <begin position="416"/>
        <end position="450"/>
    </location>
</feature>
<feature type="domain" description="DNA2/NAM7 helicase helicase" evidence="8">
    <location>
        <begin position="328"/>
        <end position="480"/>
    </location>
</feature>
<evidence type="ECO:0000259" key="8">
    <source>
        <dbReference type="Pfam" id="PF13086"/>
    </source>
</evidence>
<organism evidence="11 12">
    <name type="scientific">Tumebacillus lacus</name>
    <dbReference type="NCBI Taxonomy" id="2995335"/>
    <lineage>
        <taxon>Bacteria</taxon>
        <taxon>Bacillati</taxon>
        <taxon>Bacillota</taxon>
        <taxon>Bacilli</taxon>
        <taxon>Bacillales</taxon>
        <taxon>Alicyclobacillaceae</taxon>
        <taxon>Tumebacillus</taxon>
    </lineage>
</organism>
<keyword evidence="12" id="KW-1185">Reference proteome</keyword>
<dbReference type="InterPro" id="IPR027417">
    <property type="entry name" value="P-loop_NTPase"/>
</dbReference>
<dbReference type="EMBL" id="JAPMLT010000007">
    <property type="protein sequence ID" value="MCX7570781.1"/>
    <property type="molecule type" value="Genomic_DNA"/>
</dbReference>
<feature type="compositionally biased region" description="Acidic residues" evidence="7">
    <location>
        <begin position="1035"/>
        <end position="1044"/>
    </location>
</feature>
<feature type="region of interest" description="Disordered" evidence="7">
    <location>
        <begin position="1031"/>
        <end position="1050"/>
    </location>
</feature>
<dbReference type="InterPro" id="IPR050534">
    <property type="entry name" value="Coronavir_polyprotein_1ab"/>
</dbReference>
<reference evidence="11 12" key="1">
    <citation type="submission" date="2022-11" db="EMBL/GenBank/DDBJ databases">
        <title>Study of microbial diversity in lake waters.</title>
        <authorList>
            <person name="Zhang J."/>
        </authorList>
    </citation>
    <scope>NUCLEOTIDE SEQUENCE [LARGE SCALE GENOMIC DNA]</scope>
    <source>
        <strain evidence="11 12">DT12</strain>
    </source>
</reference>
<dbReference type="SUPFAM" id="SSF52540">
    <property type="entry name" value="P-loop containing nucleoside triphosphate hydrolases"/>
    <property type="match status" value="2"/>
</dbReference>
<protein>
    <submittedName>
        <fullName evidence="11">AAA domain-containing protein</fullName>
    </submittedName>
</protein>
<evidence type="ECO:0000259" key="9">
    <source>
        <dbReference type="Pfam" id="PF13087"/>
    </source>
</evidence>
<evidence type="ECO:0000259" key="10">
    <source>
        <dbReference type="Pfam" id="PF18741"/>
    </source>
</evidence>
<keyword evidence="6" id="KW-0175">Coiled coil</keyword>
<dbReference type="InterPro" id="IPR041677">
    <property type="entry name" value="DNA2/NAM7_AAA_11"/>
</dbReference>
<keyword evidence="4" id="KW-0347">Helicase</keyword>
<keyword evidence="2" id="KW-0547">Nucleotide-binding</keyword>
<evidence type="ECO:0000256" key="3">
    <source>
        <dbReference type="ARBA" id="ARBA00022801"/>
    </source>
</evidence>